<dbReference type="PROSITE" id="PS50888">
    <property type="entry name" value="BHLH"/>
    <property type="match status" value="1"/>
</dbReference>
<evidence type="ECO:0000256" key="2">
    <source>
        <dbReference type="ARBA" id="ARBA00023125"/>
    </source>
</evidence>
<evidence type="ECO:0000259" key="5">
    <source>
        <dbReference type="PROSITE" id="PS50888"/>
    </source>
</evidence>
<dbReference type="SUPFAM" id="SSF47459">
    <property type="entry name" value="HLH, helix-loop-helix DNA-binding domain"/>
    <property type="match status" value="1"/>
</dbReference>
<dbReference type="InterPro" id="IPR036638">
    <property type="entry name" value="HLH_DNA-bd_sf"/>
</dbReference>
<dbReference type="PANTHER" id="PTHR11534:SF9">
    <property type="entry name" value="MYOGENIC-DETERMINATION PROTEIN"/>
    <property type="match status" value="1"/>
</dbReference>
<dbReference type="PANTHER" id="PTHR11534">
    <property type="entry name" value="MYOGENIC FACTOR"/>
    <property type="match status" value="1"/>
</dbReference>
<dbReference type="InterPro" id="IPR011598">
    <property type="entry name" value="bHLH_dom"/>
</dbReference>
<dbReference type="InterPro" id="IPR039704">
    <property type="entry name" value="Myogenic_factor"/>
</dbReference>
<dbReference type="Proteomes" id="UP001162480">
    <property type="component" value="Chromosome 21"/>
</dbReference>
<keyword evidence="3" id="KW-0539">Nucleus</keyword>
<feature type="region of interest" description="Disordered" evidence="4">
    <location>
        <begin position="52"/>
        <end position="271"/>
    </location>
</feature>
<proteinExistence type="predicted"/>
<keyword evidence="2" id="KW-0238">DNA-binding</keyword>
<feature type="compositionally biased region" description="Polar residues" evidence="4">
    <location>
        <begin position="127"/>
        <end position="137"/>
    </location>
</feature>
<comment type="subcellular location">
    <subcellularLocation>
        <location evidence="1">Nucleus</location>
    </subcellularLocation>
</comment>
<dbReference type="GO" id="GO:0005634">
    <property type="term" value="C:nucleus"/>
    <property type="evidence" value="ECO:0007669"/>
    <property type="project" value="UniProtKB-SubCell"/>
</dbReference>
<feature type="compositionally biased region" description="Basic and acidic residues" evidence="4">
    <location>
        <begin position="205"/>
        <end position="216"/>
    </location>
</feature>
<protein>
    <submittedName>
        <fullName evidence="6">Transcription factor SUM-1-like</fullName>
    </submittedName>
</protein>
<dbReference type="CDD" id="cd19699">
    <property type="entry name" value="bHLH_TS_dMYOD_like"/>
    <property type="match status" value="1"/>
</dbReference>
<dbReference type="SMART" id="SM00353">
    <property type="entry name" value="HLH"/>
    <property type="match status" value="1"/>
</dbReference>
<feature type="compositionally biased region" description="Low complexity" evidence="4">
    <location>
        <begin position="76"/>
        <end position="99"/>
    </location>
</feature>
<evidence type="ECO:0000256" key="3">
    <source>
        <dbReference type="ARBA" id="ARBA00023242"/>
    </source>
</evidence>
<dbReference type="Pfam" id="PF00010">
    <property type="entry name" value="HLH"/>
    <property type="match status" value="1"/>
</dbReference>
<evidence type="ECO:0000256" key="4">
    <source>
        <dbReference type="SAM" id="MobiDB-lite"/>
    </source>
</evidence>
<keyword evidence="7" id="KW-1185">Reference proteome</keyword>
<evidence type="ECO:0000256" key="1">
    <source>
        <dbReference type="ARBA" id="ARBA00004123"/>
    </source>
</evidence>
<dbReference type="AlphaFoldDB" id="A0AA36BQ77"/>
<feature type="compositionally biased region" description="Low complexity" evidence="4">
    <location>
        <begin position="142"/>
        <end position="161"/>
    </location>
</feature>
<dbReference type="GO" id="GO:0007517">
    <property type="term" value="P:muscle organ development"/>
    <property type="evidence" value="ECO:0007669"/>
    <property type="project" value="InterPro"/>
</dbReference>
<gene>
    <name evidence="6" type="ORF">OCTVUL_1B010475</name>
</gene>
<dbReference type="InterPro" id="IPR002546">
    <property type="entry name" value="MyoD_N"/>
</dbReference>
<dbReference type="SMART" id="SM00520">
    <property type="entry name" value="BASIC"/>
    <property type="match status" value="1"/>
</dbReference>
<evidence type="ECO:0000313" key="6">
    <source>
        <dbReference type="EMBL" id="CAI9738558.1"/>
    </source>
</evidence>
<dbReference type="EMBL" id="OX597834">
    <property type="protein sequence ID" value="CAI9738558.1"/>
    <property type="molecule type" value="Genomic_DNA"/>
</dbReference>
<dbReference type="GO" id="GO:0046983">
    <property type="term" value="F:protein dimerization activity"/>
    <property type="evidence" value="ECO:0007669"/>
    <property type="project" value="InterPro"/>
</dbReference>
<feature type="compositionally biased region" description="Low complexity" evidence="4">
    <location>
        <begin position="252"/>
        <end position="267"/>
    </location>
</feature>
<dbReference type="Pfam" id="PF01586">
    <property type="entry name" value="Basic"/>
    <property type="match status" value="1"/>
</dbReference>
<dbReference type="GO" id="GO:0000981">
    <property type="term" value="F:DNA-binding transcription factor activity, RNA polymerase II-specific"/>
    <property type="evidence" value="ECO:0007669"/>
    <property type="project" value="TreeGrafter"/>
</dbReference>
<dbReference type="GO" id="GO:0000978">
    <property type="term" value="F:RNA polymerase II cis-regulatory region sequence-specific DNA binding"/>
    <property type="evidence" value="ECO:0007669"/>
    <property type="project" value="TreeGrafter"/>
</dbReference>
<feature type="compositionally biased region" description="Basic residues" evidence="4">
    <location>
        <begin position="172"/>
        <end position="182"/>
    </location>
</feature>
<feature type="compositionally biased region" description="Acidic residues" evidence="4">
    <location>
        <begin position="217"/>
        <end position="237"/>
    </location>
</feature>
<dbReference type="Gene3D" id="4.10.280.10">
    <property type="entry name" value="Helix-loop-helix DNA-binding domain"/>
    <property type="match status" value="1"/>
</dbReference>
<organism evidence="6 7">
    <name type="scientific">Octopus vulgaris</name>
    <name type="common">Common octopus</name>
    <dbReference type="NCBI Taxonomy" id="6645"/>
    <lineage>
        <taxon>Eukaryota</taxon>
        <taxon>Metazoa</taxon>
        <taxon>Spiralia</taxon>
        <taxon>Lophotrochozoa</taxon>
        <taxon>Mollusca</taxon>
        <taxon>Cephalopoda</taxon>
        <taxon>Coleoidea</taxon>
        <taxon>Octopodiformes</taxon>
        <taxon>Octopoda</taxon>
        <taxon>Incirrata</taxon>
        <taxon>Octopodidae</taxon>
        <taxon>Octopus</taxon>
    </lineage>
</organism>
<dbReference type="GO" id="GO:0045663">
    <property type="term" value="P:positive regulation of myoblast differentiation"/>
    <property type="evidence" value="ECO:0007669"/>
    <property type="project" value="TreeGrafter"/>
</dbReference>
<accession>A0AA36BQ77</accession>
<reference evidence="6" key="1">
    <citation type="submission" date="2023-08" db="EMBL/GenBank/DDBJ databases">
        <authorList>
            <person name="Alioto T."/>
            <person name="Alioto T."/>
            <person name="Gomez Garrido J."/>
        </authorList>
    </citation>
    <scope>NUCLEOTIDE SEQUENCE</scope>
</reference>
<feature type="compositionally biased region" description="Low complexity" evidence="4">
    <location>
        <begin position="53"/>
        <end position="68"/>
    </location>
</feature>
<feature type="domain" description="BHLH" evidence="5">
    <location>
        <begin position="305"/>
        <end position="356"/>
    </location>
</feature>
<sequence>MMMMMADYRSCRYEYGTPYNGNTHIRTASNTSGSAVVDMETADACHIMDISHSHPASNSQQQQQPQQQQHRHQHSHQQQQQQQQQQQLQHIPHQNNHQQHQQHHSQHQQQQTQHQHHHQHQQQQQQRSFYNLTTTDEGSIPRNESLSKSRSSSRTHSFASSTKDQREEYQRLKTKAPTHKVRGPGCEPPRNGGVRNAGSPKHKRQVSEAKTDKEQEMLLDADLSDCDIDDKSMDDEASCSSHEKESSEKSDMVSSPSSSVSSSSSASDEVDEHVPHVLAPGYHGPNRRCLLWACKACKKKTVTIDRRKAATLRERRRLRKVNEAFETLKRRTCPNPNQRLPKVEILRNAIEYIESLEELLHGNRIGRSDPTTADIRIDTGSTSSGSDYMDEVKRINVTLSLDPNVPCEPKGRDHAAASLASSPFQLPFFWQRSEFDIAARFKYTIYDILRGRIINQYYNCGKRFVIFMRIGNYENYLNPSVYNFGSLIK</sequence>
<dbReference type="FunFam" id="4.10.280.10:FF:000005">
    <property type="entry name" value="Myogenic factor"/>
    <property type="match status" value="1"/>
</dbReference>
<feature type="compositionally biased region" description="Basic and acidic residues" evidence="4">
    <location>
        <begin position="241"/>
        <end position="251"/>
    </location>
</feature>
<name>A0AA36BQ77_OCTVU</name>
<evidence type="ECO:0000313" key="7">
    <source>
        <dbReference type="Proteomes" id="UP001162480"/>
    </source>
</evidence>